<dbReference type="AlphaFoldDB" id="A0A418FPI8"/>
<evidence type="ECO:0000313" key="1">
    <source>
        <dbReference type="EMBL" id="RHZ33034.1"/>
    </source>
</evidence>
<name>A0A418FPI8_APHAT</name>
<evidence type="ECO:0000313" key="2">
    <source>
        <dbReference type="Proteomes" id="UP000285430"/>
    </source>
</evidence>
<accession>A0A418FPI8</accession>
<dbReference type="Proteomes" id="UP000285430">
    <property type="component" value="Unassembled WGS sequence"/>
</dbReference>
<proteinExistence type="predicted"/>
<reference evidence="1 2" key="1">
    <citation type="submission" date="2018-08" db="EMBL/GenBank/DDBJ databases">
        <title>Aphanomyces genome sequencing and annotation.</title>
        <authorList>
            <person name="Minardi D."/>
            <person name="Oidtmann B."/>
            <person name="Van Der Giezen M."/>
            <person name="Studholme D.J."/>
        </authorList>
    </citation>
    <scope>NUCLEOTIDE SEQUENCE [LARGE SCALE GENOMIC DNA]</scope>
    <source>
        <strain evidence="1 2">Da</strain>
    </source>
</reference>
<protein>
    <submittedName>
        <fullName evidence="1">Uncharacterized protein</fullName>
    </submittedName>
</protein>
<comment type="caution">
    <text evidence="1">The sequence shown here is derived from an EMBL/GenBank/DDBJ whole genome shotgun (WGS) entry which is preliminary data.</text>
</comment>
<organism evidence="1 2">
    <name type="scientific">Aphanomyces astaci</name>
    <name type="common">Crayfish plague agent</name>
    <dbReference type="NCBI Taxonomy" id="112090"/>
    <lineage>
        <taxon>Eukaryota</taxon>
        <taxon>Sar</taxon>
        <taxon>Stramenopiles</taxon>
        <taxon>Oomycota</taxon>
        <taxon>Saprolegniomycetes</taxon>
        <taxon>Saprolegniales</taxon>
        <taxon>Verrucalvaceae</taxon>
        <taxon>Aphanomyces</taxon>
    </lineage>
</organism>
<dbReference type="EMBL" id="QUTH01000731">
    <property type="protein sequence ID" value="RHZ33034.1"/>
    <property type="molecule type" value="Genomic_DNA"/>
</dbReference>
<feature type="non-terminal residue" evidence="1">
    <location>
        <position position="1"/>
    </location>
</feature>
<sequence length="148" mass="16276">LGCGSHDLPLHAHLAADNRLRRSSLAPGDVVFRHVAEVVKPRDRVVEHQRNTTAAVRWVVTMGGDIIGVNAQVIHGNEIFAMSDCVLYVVGECGQVMTVPEFCFLYRYDVCPPHDAFDKSVAIINRRDAIDITGKEFHGRDGVIAVGQ</sequence>
<gene>
    <name evidence="1" type="ORF">DYB37_012862</name>
</gene>